<evidence type="ECO:0000313" key="5">
    <source>
        <dbReference type="Proteomes" id="UP000326396"/>
    </source>
</evidence>
<dbReference type="AlphaFoldDB" id="A0A5N6NZY9"/>
<feature type="region of interest" description="Disordered" evidence="2">
    <location>
        <begin position="1"/>
        <end position="46"/>
    </location>
</feature>
<evidence type="ECO:0000259" key="3">
    <source>
        <dbReference type="PROSITE" id="PS50158"/>
    </source>
</evidence>
<proteinExistence type="predicted"/>
<evidence type="ECO:0000256" key="2">
    <source>
        <dbReference type="SAM" id="MobiDB-lite"/>
    </source>
</evidence>
<keyword evidence="1" id="KW-0862">Zinc</keyword>
<dbReference type="GO" id="GO:0003676">
    <property type="term" value="F:nucleic acid binding"/>
    <property type="evidence" value="ECO:0007669"/>
    <property type="project" value="InterPro"/>
</dbReference>
<feature type="compositionally biased region" description="Polar residues" evidence="2">
    <location>
        <begin position="196"/>
        <end position="207"/>
    </location>
</feature>
<comment type="caution">
    <text evidence="4">The sequence shown here is derived from an EMBL/GenBank/DDBJ whole genome shotgun (WGS) entry which is preliminary data.</text>
</comment>
<feature type="compositionally biased region" description="Polar residues" evidence="2">
    <location>
        <begin position="175"/>
        <end position="184"/>
    </location>
</feature>
<dbReference type="InterPro" id="IPR001878">
    <property type="entry name" value="Znf_CCHC"/>
</dbReference>
<sequence length="312" mass="35092">MERKINSPGKQAKSKANKSVGTSKSSLSEDQSSDSIKRNQQQHSPNSKTICLMCGEKNHFAADCFYNPRSRISSKLQGRGRKNSWSKTSTSSEEQRRNPVKKVSEASTSDNRKKQNKKASEMNTSEAKKREASDRKGTSKDHKRKVSNKQEKTFSFGRRPSEGKGKVASDDYQRKQSLPTTQKAKQVWKKKESTDKPSLTSEATTSSVPPRMMSKKFTYNDANDGYVFTFWLLARPELGVWITPSLLIAGSEVAARRGCWVAMAAAWSRDNRWVLVMVQLRKQVRFHGYGEVIWSGCNGSCSGSFRLSLVQL</sequence>
<feature type="compositionally biased region" description="Basic and acidic residues" evidence="2">
    <location>
        <begin position="159"/>
        <end position="174"/>
    </location>
</feature>
<organism evidence="4 5">
    <name type="scientific">Mikania micrantha</name>
    <name type="common">bitter vine</name>
    <dbReference type="NCBI Taxonomy" id="192012"/>
    <lineage>
        <taxon>Eukaryota</taxon>
        <taxon>Viridiplantae</taxon>
        <taxon>Streptophyta</taxon>
        <taxon>Embryophyta</taxon>
        <taxon>Tracheophyta</taxon>
        <taxon>Spermatophyta</taxon>
        <taxon>Magnoliopsida</taxon>
        <taxon>eudicotyledons</taxon>
        <taxon>Gunneridae</taxon>
        <taxon>Pentapetalae</taxon>
        <taxon>asterids</taxon>
        <taxon>campanulids</taxon>
        <taxon>Asterales</taxon>
        <taxon>Asteraceae</taxon>
        <taxon>Asteroideae</taxon>
        <taxon>Heliantheae alliance</taxon>
        <taxon>Eupatorieae</taxon>
        <taxon>Mikania</taxon>
    </lineage>
</organism>
<dbReference type="SUPFAM" id="SSF57756">
    <property type="entry name" value="Retrovirus zinc finger-like domains"/>
    <property type="match status" value="1"/>
</dbReference>
<keyword evidence="1" id="KW-0863">Zinc-finger</keyword>
<feature type="domain" description="CCHC-type" evidence="3">
    <location>
        <begin position="51"/>
        <end position="64"/>
    </location>
</feature>
<dbReference type="PROSITE" id="PS50158">
    <property type="entry name" value="ZF_CCHC"/>
    <property type="match status" value="1"/>
</dbReference>
<name>A0A5N6NZY9_9ASTR</name>
<feature type="compositionally biased region" description="Basic and acidic residues" evidence="2">
    <location>
        <begin position="126"/>
        <end position="140"/>
    </location>
</feature>
<reference evidence="4 5" key="1">
    <citation type="submission" date="2019-05" db="EMBL/GenBank/DDBJ databases">
        <title>Mikania micrantha, genome provides insights into the molecular mechanism of rapid growth.</title>
        <authorList>
            <person name="Liu B."/>
        </authorList>
    </citation>
    <scope>NUCLEOTIDE SEQUENCE [LARGE SCALE GENOMIC DNA]</scope>
    <source>
        <strain evidence="4">NLD-2019</strain>
        <tissue evidence="4">Leaf</tissue>
    </source>
</reference>
<evidence type="ECO:0000256" key="1">
    <source>
        <dbReference type="PROSITE-ProRule" id="PRU00047"/>
    </source>
</evidence>
<gene>
    <name evidence="4" type="ORF">E3N88_13792</name>
</gene>
<keyword evidence="1" id="KW-0479">Metal-binding</keyword>
<dbReference type="Proteomes" id="UP000326396">
    <property type="component" value="Linkage Group LG15"/>
</dbReference>
<evidence type="ECO:0000313" key="4">
    <source>
        <dbReference type="EMBL" id="KAD5802432.1"/>
    </source>
</evidence>
<feature type="compositionally biased region" description="Low complexity" evidence="2">
    <location>
        <begin position="23"/>
        <end position="34"/>
    </location>
</feature>
<feature type="region of interest" description="Disordered" evidence="2">
    <location>
        <begin position="68"/>
        <end position="207"/>
    </location>
</feature>
<keyword evidence="5" id="KW-1185">Reference proteome</keyword>
<accession>A0A5N6NZY9</accession>
<dbReference type="InterPro" id="IPR036875">
    <property type="entry name" value="Znf_CCHC_sf"/>
</dbReference>
<protein>
    <recommendedName>
        <fullName evidence="3">CCHC-type domain-containing protein</fullName>
    </recommendedName>
</protein>
<dbReference type="EMBL" id="SZYD01000007">
    <property type="protein sequence ID" value="KAD5802432.1"/>
    <property type="molecule type" value="Genomic_DNA"/>
</dbReference>
<dbReference type="GO" id="GO:0008270">
    <property type="term" value="F:zinc ion binding"/>
    <property type="evidence" value="ECO:0007669"/>
    <property type="project" value="UniProtKB-KW"/>
</dbReference>